<evidence type="ECO:0008006" key="4">
    <source>
        <dbReference type="Google" id="ProtNLM"/>
    </source>
</evidence>
<evidence type="ECO:0000256" key="1">
    <source>
        <dbReference type="SAM" id="MobiDB-lite"/>
    </source>
</evidence>
<dbReference type="Proteomes" id="UP001055247">
    <property type="component" value="Unassembled WGS sequence"/>
</dbReference>
<feature type="compositionally biased region" description="Low complexity" evidence="1">
    <location>
        <begin position="520"/>
        <end position="531"/>
    </location>
</feature>
<evidence type="ECO:0000313" key="2">
    <source>
        <dbReference type="EMBL" id="GJD89378.1"/>
    </source>
</evidence>
<dbReference type="EMBL" id="BPQO01000011">
    <property type="protein sequence ID" value="GJD89378.1"/>
    <property type="molecule type" value="Genomic_DNA"/>
</dbReference>
<comment type="caution">
    <text evidence="2">The sequence shown here is derived from an EMBL/GenBank/DDBJ whole genome shotgun (WGS) entry which is preliminary data.</text>
</comment>
<dbReference type="RefSeq" id="WP_238230202.1">
    <property type="nucleotide sequence ID" value="NZ_BPQO01000011.1"/>
</dbReference>
<name>A0AAV4ZM57_9HYPH</name>
<dbReference type="AlphaFoldDB" id="A0AAV4ZM57"/>
<feature type="region of interest" description="Disordered" evidence="1">
    <location>
        <begin position="510"/>
        <end position="545"/>
    </location>
</feature>
<gene>
    <name evidence="2" type="ORF">BHAOGJBA_2905</name>
</gene>
<keyword evidence="3" id="KW-1185">Reference proteome</keyword>
<sequence length="545" mass="56936">METSTSIQTGPSREGAETALREAAAAVLGMAPMKSRIDRVFAAGFGREDWEANPGTWNVQAAAEAVSKCYSLPCDPSKAMAVSLRLGAVLGSRPAPSEDDVAAAFGISRGWMPLRPGHAGDLVALAREGGFAELGRALVDEVSMSPALLSDMGVDMARGAIAAAGTPEQVALVAAALPELRRVLHGLFSRPRHPAWPALTVVLLSLQALRAAPDDGPEGALGAVKTLFSAETAASPEALRSAAAALSADLDHRGRAAVVARMIEEIALCIVQATVLSGADLGKFGREMLAREDLPASPFGLISSTADLFWPAPDEDALGAADEPGWHKLVDGERVPRTEWHRVTVEEDAAADLLCLCGRPDLAGAVTLRADPLFARTVHIVGRGLEAHLVAPAGMAVVERRLVAGRGRFSYAVEIVGLHLVPGETGAAVEALLARSVEDATATDLPRLADAHSGTAIDIRCTVSPLLASTELGRVFSRLSADGVSIRKNSIRETEDLVLSRRRAAAALAGEIKSARAPQSKAMPAPAASGPGRPPKPSLRRRFRP</sequence>
<organism evidence="2 3">
    <name type="scientific">Methylobacterium hispanicum</name>
    <dbReference type="NCBI Taxonomy" id="270350"/>
    <lineage>
        <taxon>Bacteria</taxon>
        <taxon>Pseudomonadati</taxon>
        <taxon>Pseudomonadota</taxon>
        <taxon>Alphaproteobacteria</taxon>
        <taxon>Hyphomicrobiales</taxon>
        <taxon>Methylobacteriaceae</taxon>
        <taxon>Methylobacterium</taxon>
    </lineage>
</organism>
<reference evidence="2" key="2">
    <citation type="submission" date="2021-08" db="EMBL/GenBank/DDBJ databases">
        <authorList>
            <person name="Tani A."/>
            <person name="Ola A."/>
            <person name="Ogura Y."/>
            <person name="Katsura K."/>
            <person name="Hayashi T."/>
        </authorList>
    </citation>
    <scope>NUCLEOTIDE SEQUENCE</scope>
    <source>
        <strain evidence="2">DSM 16372</strain>
    </source>
</reference>
<reference evidence="2" key="1">
    <citation type="journal article" date="2016" name="Front. Microbiol.">
        <title>Genome Sequence of the Piezophilic, Mesophilic Sulfate-Reducing Bacterium Desulfovibrio indicus J2T.</title>
        <authorList>
            <person name="Cao J."/>
            <person name="Maignien L."/>
            <person name="Shao Z."/>
            <person name="Alain K."/>
            <person name="Jebbar M."/>
        </authorList>
    </citation>
    <scope>NUCLEOTIDE SEQUENCE</scope>
    <source>
        <strain evidence="2">DSM 16372</strain>
    </source>
</reference>
<accession>A0AAV4ZM57</accession>
<evidence type="ECO:0000313" key="3">
    <source>
        <dbReference type="Proteomes" id="UP001055247"/>
    </source>
</evidence>
<protein>
    <recommendedName>
        <fullName evidence="4">Helicase XPB/Ssl2 N-terminal domain-containing protein</fullName>
    </recommendedName>
</protein>
<proteinExistence type="predicted"/>